<feature type="region of interest" description="Disordered" evidence="1">
    <location>
        <begin position="18"/>
        <end position="66"/>
    </location>
</feature>
<proteinExistence type="predicted"/>
<feature type="compositionally biased region" description="Polar residues" evidence="1">
    <location>
        <begin position="44"/>
        <end position="53"/>
    </location>
</feature>
<keyword evidence="4" id="KW-1185">Reference proteome</keyword>
<dbReference type="SUPFAM" id="SSF51197">
    <property type="entry name" value="Clavaminate synthase-like"/>
    <property type="match status" value="1"/>
</dbReference>
<sequence>MTGTDFDWLEEGIAASPRCRGSGVRRSVAPVRSSQRAGARRGSPQSTGLVPQKSSRSPEREPPASILKGLRSFASRKTLAEAMAAGPWQVAVWRGTGTMRCIQYAALQSAEMGRHFRACELAKAAEDRARAADWKRRRARKGEGHRQSAVLNSEGVESVLVKVPTCLLCNAAIADCECVKSSVSVVQEKDRASQELSVSKQTSLQTATRRASLARRLSVVGRRQSADMDATAIHKQMSDRRKSHDKQKKIPTLNRLQRLIQAKQMEFEALPDDKKQRLRSAFDRAAGVGQKGLGATQLRQALTDLGLGGRQSHEKEAVQEVIRESIAAGAVELLDFVFQVTPKVEQKLFEAKSPKLLSLFNQLDVAMAGSLSCADCIEALRRHADSFITVLDGDIMEQFWPIFLKDLAQQHKVSKHSDETIDFALFQRLASDVEVKLIAFQGQMEERAARSAGLTPALETAHFGEIAVMMRYFHRYEKHHRGLLGTQELIMALMDSGTLPTVGRLHMTTVANFATRVNKLAVYRFPEFLEQVDSLRREERSQREAAFRSWYTIHKWPDDHAIAVADMPQLIMDLSLVADSCRSVLDVRALVEDCHKSGSETVFLDTATELCGKVVESARVAARRREALVAEQVKLSEEQVFDMRACFSEMTHSGVIGPDDLHHLLVELFPDHEIDDGFVQDLLDVALPSGYFHSKSAAAGGTRSKPNESFLVLHLAPRLLASASMMSVQVLEESILRFDGSPAIKVLHGFAHKWKAMNWTLDYLTEKIPFEWVDYYPNNMHDVSSKPYLFKFERAVREFKNPKEFVTGKPKYMQIRLGLRGWKRLKKDFIPKPLPDVFWDDDEWIGSCMHKDNKVDQPAINNFFVTNQWKFLLIGEEGTTMFFHKDGTAASSWQVQLVGKKRWTLCPNTESRLLHTELDTYKPDYNKFPRFADARCGQVTVSPGELLYYPAYWWHHTLQLESPSISYTGALVGVEADRSDLGADRKPHMRFYADLQEKCSKCWKKGVSQRQCDDISVKWAGAAPPPLRAVCEEYLPKCLDLWSAHAKALHGAGRKAEL</sequence>
<name>A0A812V0G6_SYMPI</name>
<dbReference type="InterPro" id="IPR041667">
    <property type="entry name" value="Cupin_8"/>
</dbReference>
<dbReference type="PROSITE" id="PS51184">
    <property type="entry name" value="JMJC"/>
    <property type="match status" value="1"/>
</dbReference>
<protein>
    <submittedName>
        <fullName evidence="3">Hif1an protein</fullName>
    </submittedName>
</protein>
<reference evidence="3" key="1">
    <citation type="submission" date="2021-02" db="EMBL/GenBank/DDBJ databases">
        <authorList>
            <person name="Dougan E. K."/>
            <person name="Rhodes N."/>
            <person name="Thang M."/>
            <person name="Chan C."/>
        </authorList>
    </citation>
    <scope>NUCLEOTIDE SEQUENCE</scope>
</reference>
<dbReference type="Proteomes" id="UP000649617">
    <property type="component" value="Unassembled WGS sequence"/>
</dbReference>
<evidence type="ECO:0000256" key="1">
    <source>
        <dbReference type="SAM" id="MobiDB-lite"/>
    </source>
</evidence>
<accession>A0A812V0G6</accession>
<dbReference type="OrthoDB" id="438438at2759"/>
<comment type="caution">
    <text evidence="3">The sequence shown here is derived from an EMBL/GenBank/DDBJ whole genome shotgun (WGS) entry which is preliminary data.</text>
</comment>
<organism evidence="3 4">
    <name type="scientific">Symbiodinium pilosum</name>
    <name type="common">Dinoflagellate</name>
    <dbReference type="NCBI Taxonomy" id="2952"/>
    <lineage>
        <taxon>Eukaryota</taxon>
        <taxon>Sar</taxon>
        <taxon>Alveolata</taxon>
        <taxon>Dinophyceae</taxon>
        <taxon>Suessiales</taxon>
        <taxon>Symbiodiniaceae</taxon>
        <taxon>Symbiodinium</taxon>
    </lineage>
</organism>
<evidence type="ECO:0000313" key="3">
    <source>
        <dbReference type="EMBL" id="CAE7598030.1"/>
    </source>
</evidence>
<evidence type="ECO:0000313" key="4">
    <source>
        <dbReference type="Proteomes" id="UP000649617"/>
    </source>
</evidence>
<feature type="domain" description="JmjC" evidence="2">
    <location>
        <begin position="819"/>
        <end position="988"/>
    </location>
</feature>
<feature type="compositionally biased region" description="Low complexity" evidence="1">
    <location>
        <begin position="32"/>
        <end position="43"/>
    </location>
</feature>
<gene>
    <name evidence="3" type="primary">hif1an</name>
    <name evidence="3" type="ORF">SPIL2461_LOCUS15888</name>
</gene>
<dbReference type="EMBL" id="CAJNIZ010040047">
    <property type="protein sequence ID" value="CAE7598030.1"/>
    <property type="molecule type" value="Genomic_DNA"/>
</dbReference>
<dbReference type="AlphaFoldDB" id="A0A812V0G6"/>
<dbReference type="PANTHER" id="PTHR12461:SF105">
    <property type="entry name" value="HYPOXIA-INDUCIBLE FACTOR 1-ALPHA INHIBITOR"/>
    <property type="match status" value="1"/>
</dbReference>
<dbReference type="Gene3D" id="2.60.120.650">
    <property type="entry name" value="Cupin"/>
    <property type="match status" value="1"/>
</dbReference>
<dbReference type="InterPro" id="IPR003347">
    <property type="entry name" value="JmjC_dom"/>
</dbReference>
<evidence type="ECO:0000259" key="2">
    <source>
        <dbReference type="PROSITE" id="PS51184"/>
    </source>
</evidence>
<dbReference type="Pfam" id="PF13621">
    <property type="entry name" value="Cupin_8"/>
    <property type="match status" value="1"/>
</dbReference>
<dbReference type="PANTHER" id="PTHR12461">
    <property type="entry name" value="HYPOXIA-INDUCIBLE FACTOR 1 ALPHA INHIBITOR-RELATED"/>
    <property type="match status" value="1"/>
</dbReference>